<name>A0ABU5I8U5_9BURK</name>
<dbReference type="EMBL" id="JAXOJX010000002">
    <property type="protein sequence ID" value="MDZ5455521.1"/>
    <property type="molecule type" value="Genomic_DNA"/>
</dbReference>
<comment type="caution">
    <text evidence="2">The sequence shown here is derived from an EMBL/GenBank/DDBJ whole genome shotgun (WGS) entry which is preliminary data.</text>
</comment>
<keyword evidence="1" id="KW-0812">Transmembrane</keyword>
<keyword evidence="1" id="KW-0472">Membrane</keyword>
<dbReference type="Proteomes" id="UP001293718">
    <property type="component" value="Unassembled WGS sequence"/>
</dbReference>
<gene>
    <name evidence="2" type="ORF">SM757_02930</name>
</gene>
<evidence type="ECO:0000313" key="2">
    <source>
        <dbReference type="EMBL" id="MDZ5455521.1"/>
    </source>
</evidence>
<feature type="transmembrane region" description="Helical" evidence="1">
    <location>
        <begin position="36"/>
        <end position="54"/>
    </location>
</feature>
<evidence type="ECO:0000256" key="1">
    <source>
        <dbReference type="SAM" id="Phobius"/>
    </source>
</evidence>
<reference evidence="2 3" key="1">
    <citation type="submission" date="2023-11" db="EMBL/GenBank/DDBJ databases">
        <title>Draft genome of Azohydromonas lata strain H1 (DSM1123), a polyhydroxyalkanoate producer.</title>
        <authorList>
            <person name="Traversa D."/>
            <person name="D'Addabbo P."/>
            <person name="Pazzani C."/>
            <person name="Manzari C."/>
            <person name="Chiara M."/>
            <person name="Scrascia M."/>
        </authorList>
    </citation>
    <scope>NUCLEOTIDE SEQUENCE [LARGE SCALE GENOMIC DNA]</scope>
    <source>
        <strain evidence="2 3">H1</strain>
    </source>
</reference>
<sequence length="61" mass="6894">MLIFRLVFGLLLVAGLLCFAMYIGTKDVRWRRRGLVLVKWTVLAGLGFFAVIALERLAVLL</sequence>
<dbReference type="RefSeq" id="WP_066331688.1">
    <property type="nucleotide sequence ID" value="NZ_JAXOJX010000002.1"/>
</dbReference>
<evidence type="ECO:0000313" key="3">
    <source>
        <dbReference type="Proteomes" id="UP001293718"/>
    </source>
</evidence>
<proteinExistence type="predicted"/>
<keyword evidence="3" id="KW-1185">Reference proteome</keyword>
<keyword evidence="1" id="KW-1133">Transmembrane helix</keyword>
<protein>
    <submittedName>
        <fullName evidence="2">Uncharacterized protein</fullName>
    </submittedName>
</protein>
<organism evidence="2 3">
    <name type="scientific">Azohydromonas lata</name>
    <dbReference type="NCBI Taxonomy" id="45677"/>
    <lineage>
        <taxon>Bacteria</taxon>
        <taxon>Pseudomonadati</taxon>
        <taxon>Pseudomonadota</taxon>
        <taxon>Betaproteobacteria</taxon>
        <taxon>Burkholderiales</taxon>
        <taxon>Sphaerotilaceae</taxon>
        <taxon>Azohydromonas</taxon>
    </lineage>
</organism>
<accession>A0ABU5I8U5</accession>
<feature type="transmembrane region" description="Helical" evidence="1">
    <location>
        <begin position="6"/>
        <end position="24"/>
    </location>
</feature>